<dbReference type="Proteomes" id="UP000184330">
    <property type="component" value="Unassembled WGS sequence"/>
</dbReference>
<name>A0A1L7X0X6_9HELO</name>
<dbReference type="PANTHER" id="PTHR37017">
    <property type="entry name" value="AB HYDROLASE-1 DOMAIN-CONTAINING PROTEIN-RELATED"/>
    <property type="match status" value="1"/>
</dbReference>
<dbReference type="Gene3D" id="3.40.50.1820">
    <property type="entry name" value="alpha/beta hydrolase"/>
    <property type="match status" value="1"/>
</dbReference>
<dbReference type="EMBL" id="FJOG01000012">
    <property type="protein sequence ID" value="CZR58675.1"/>
    <property type="molecule type" value="Genomic_DNA"/>
</dbReference>
<gene>
    <name evidence="2" type="ORF">PAC_08567</name>
</gene>
<sequence length="245" mass="26346">MASSDLPLLALLHGAWHQASSFDKLRPLLEEQGFEVICPAFISSNKTKQNPQATHLDDIAVVNEILLPLFDQGREVVLVGHSYGGIPAVGIAQGQSIEDRATLGKKGGVRAIVFLSAVILPQGGNLLPIAERDFISIEGDWAIANDGAREVFYNGLPESEVDEMMSQLVPFSLACIKTPIDYSAGDLKIPMTYVLAELDQALVPPFQEAFAAGAPDVKMIRIQTGHSSMLAMPKEISEIIVKVAA</sequence>
<proteinExistence type="predicted"/>
<reference evidence="2 3" key="1">
    <citation type="submission" date="2016-03" db="EMBL/GenBank/DDBJ databases">
        <authorList>
            <person name="Ploux O."/>
        </authorList>
    </citation>
    <scope>NUCLEOTIDE SEQUENCE [LARGE SCALE GENOMIC DNA]</scope>
    <source>
        <strain evidence="2 3">UAMH 11012</strain>
    </source>
</reference>
<dbReference type="AlphaFoldDB" id="A0A1L7X0X6"/>
<keyword evidence="3" id="KW-1185">Reference proteome</keyword>
<dbReference type="InterPro" id="IPR052897">
    <property type="entry name" value="Sec-Metab_Biosynth_Hydrolase"/>
</dbReference>
<dbReference type="STRING" id="576137.A0A1L7X0X6"/>
<evidence type="ECO:0000313" key="2">
    <source>
        <dbReference type="EMBL" id="CZR58675.1"/>
    </source>
</evidence>
<dbReference type="InterPro" id="IPR029058">
    <property type="entry name" value="AB_hydrolase_fold"/>
</dbReference>
<accession>A0A1L7X0X6</accession>
<dbReference type="SUPFAM" id="SSF53474">
    <property type="entry name" value="alpha/beta-Hydrolases"/>
    <property type="match status" value="1"/>
</dbReference>
<dbReference type="OrthoDB" id="1263307at2759"/>
<evidence type="ECO:0000259" key="1">
    <source>
        <dbReference type="Pfam" id="PF12697"/>
    </source>
</evidence>
<protein>
    <recommendedName>
        <fullName evidence="1">AB hydrolase-1 domain-containing protein</fullName>
    </recommendedName>
</protein>
<dbReference type="PANTHER" id="PTHR37017:SF11">
    <property type="entry name" value="ESTERASE_LIPASE_THIOESTERASE DOMAIN-CONTAINING PROTEIN"/>
    <property type="match status" value="1"/>
</dbReference>
<feature type="domain" description="AB hydrolase-1" evidence="1">
    <location>
        <begin position="11"/>
        <end position="237"/>
    </location>
</feature>
<evidence type="ECO:0000313" key="3">
    <source>
        <dbReference type="Proteomes" id="UP000184330"/>
    </source>
</evidence>
<dbReference type="InterPro" id="IPR000073">
    <property type="entry name" value="AB_hydrolase_1"/>
</dbReference>
<organism evidence="2 3">
    <name type="scientific">Phialocephala subalpina</name>
    <dbReference type="NCBI Taxonomy" id="576137"/>
    <lineage>
        <taxon>Eukaryota</taxon>
        <taxon>Fungi</taxon>
        <taxon>Dikarya</taxon>
        <taxon>Ascomycota</taxon>
        <taxon>Pezizomycotina</taxon>
        <taxon>Leotiomycetes</taxon>
        <taxon>Helotiales</taxon>
        <taxon>Mollisiaceae</taxon>
        <taxon>Phialocephala</taxon>
        <taxon>Phialocephala fortinii species complex</taxon>
    </lineage>
</organism>
<dbReference type="Pfam" id="PF12697">
    <property type="entry name" value="Abhydrolase_6"/>
    <property type="match status" value="1"/>
</dbReference>